<dbReference type="Proteomes" id="UP000765509">
    <property type="component" value="Unassembled WGS sequence"/>
</dbReference>
<sequence length="283" mass="32127">MLKFCYIFRLPFPAWSFPLQLRFESSSASKRYLTQFYLRSRASGGLYGADAAIRQKQECFINRRRLGSLRKMLGFSIDWIYISAFLLNLSQGIAAGATPNVSLGPFDAVSSSKRVVEPKLGLGNGADYIRVEELEANPTSAPGTARAFSPEEWNPAAWHHNDLIPTKSSKRSWAFLRRPYLSPFKKEKPPKQPNWSAESLDDLETERLITSPIESVQTEEQTLLTKAPSSQQKGKLQIVRKPHDIHLSSFMRFITCWNDDPELDAEAAKLSKNHDHEQINKLQ</sequence>
<keyword evidence="2" id="KW-1185">Reference proteome</keyword>
<accession>A0A9Q3E5W3</accession>
<dbReference type="AlphaFoldDB" id="A0A9Q3E5W3"/>
<evidence type="ECO:0000313" key="2">
    <source>
        <dbReference type="Proteomes" id="UP000765509"/>
    </source>
</evidence>
<evidence type="ECO:0000313" key="1">
    <source>
        <dbReference type="EMBL" id="MBW0512923.1"/>
    </source>
</evidence>
<gene>
    <name evidence="1" type="ORF">O181_052638</name>
</gene>
<name>A0A9Q3E5W3_9BASI</name>
<comment type="caution">
    <text evidence="1">The sequence shown here is derived from an EMBL/GenBank/DDBJ whole genome shotgun (WGS) entry which is preliminary data.</text>
</comment>
<protein>
    <submittedName>
        <fullName evidence="1">Uncharacterized protein</fullName>
    </submittedName>
</protein>
<proteinExistence type="predicted"/>
<reference evidence="1" key="1">
    <citation type="submission" date="2021-03" db="EMBL/GenBank/DDBJ databases">
        <title>Draft genome sequence of rust myrtle Austropuccinia psidii MF-1, a brazilian biotype.</title>
        <authorList>
            <person name="Quecine M.C."/>
            <person name="Pachon D.M.R."/>
            <person name="Bonatelli M.L."/>
            <person name="Correr F.H."/>
            <person name="Franceschini L.M."/>
            <person name="Leite T.F."/>
            <person name="Margarido G.R.A."/>
            <person name="Almeida C.A."/>
            <person name="Ferrarezi J.A."/>
            <person name="Labate C.A."/>
        </authorList>
    </citation>
    <scope>NUCLEOTIDE SEQUENCE</scope>
    <source>
        <strain evidence="1">MF-1</strain>
    </source>
</reference>
<organism evidence="1 2">
    <name type="scientific">Austropuccinia psidii MF-1</name>
    <dbReference type="NCBI Taxonomy" id="1389203"/>
    <lineage>
        <taxon>Eukaryota</taxon>
        <taxon>Fungi</taxon>
        <taxon>Dikarya</taxon>
        <taxon>Basidiomycota</taxon>
        <taxon>Pucciniomycotina</taxon>
        <taxon>Pucciniomycetes</taxon>
        <taxon>Pucciniales</taxon>
        <taxon>Sphaerophragmiaceae</taxon>
        <taxon>Austropuccinia</taxon>
    </lineage>
</organism>
<dbReference type="EMBL" id="AVOT02023061">
    <property type="protein sequence ID" value="MBW0512923.1"/>
    <property type="molecule type" value="Genomic_DNA"/>
</dbReference>